<dbReference type="RefSeq" id="WP_344209419.1">
    <property type="nucleotide sequence ID" value="NZ_BAAAOS010000006.1"/>
</dbReference>
<name>A0ABN2CCI2_9ACTN</name>
<protein>
    <submittedName>
        <fullName evidence="1">Uncharacterized protein</fullName>
    </submittedName>
</protein>
<evidence type="ECO:0000313" key="1">
    <source>
        <dbReference type="EMBL" id="GAA1555338.1"/>
    </source>
</evidence>
<comment type="caution">
    <text evidence="1">The sequence shown here is derived from an EMBL/GenBank/DDBJ whole genome shotgun (WGS) entry which is preliminary data.</text>
</comment>
<proteinExistence type="predicted"/>
<dbReference type="EMBL" id="BAAAOS010000006">
    <property type="protein sequence ID" value="GAA1555338.1"/>
    <property type="molecule type" value="Genomic_DNA"/>
</dbReference>
<accession>A0ABN2CCI2</accession>
<gene>
    <name evidence="1" type="ORF">GCM10009789_05980</name>
</gene>
<organism evidence="1 2">
    <name type="scientific">Kribbella sancticallisti</name>
    <dbReference type="NCBI Taxonomy" id="460087"/>
    <lineage>
        <taxon>Bacteria</taxon>
        <taxon>Bacillati</taxon>
        <taxon>Actinomycetota</taxon>
        <taxon>Actinomycetes</taxon>
        <taxon>Propionibacteriales</taxon>
        <taxon>Kribbellaceae</taxon>
        <taxon>Kribbella</taxon>
    </lineage>
</organism>
<keyword evidence="2" id="KW-1185">Reference proteome</keyword>
<evidence type="ECO:0000313" key="2">
    <source>
        <dbReference type="Proteomes" id="UP001500393"/>
    </source>
</evidence>
<sequence>MNDAPVIRATAESGDVIDDPSEDALFMMVEDIEAGEGTYLIVASLRDDSGQTYVQTSRNEDGSYVVEYRDGRPEEHYGTVVRDMRAAHALLTGWAFDLPEWRNSAAWEPLKF</sequence>
<dbReference type="Proteomes" id="UP001500393">
    <property type="component" value="Unassembled WGS sequence"/>
</dbReference>
<reference evidence="1 2" key="1">
    <citation type="journal article" date="2019" name="Int. J. Syst. Evol. Microbiol.">
        <title>The Global Catalogue of Microorganisms (GCM) 10K type strain sequencing project: providing services to taxonomists for standard genome sequencing and annotation.</title>
        <authorList>
            <consortium name="The Broad Institute Genomics Platform"/>
            <consortium name="The Broad Institute Genome Sequencing Center for Infectious Disease"/>
            <person name="Wu L."/>
            <person name="Ma J."/>
        </authorList>
    </citation>
    <scope>NUCLEOTIDE SEQUENCE [LARGE SCALE GENOMIC DNA]</scope>
    <source>
        <strain evidence="1 2">JCM 14969</strain>
    </source>
</reference>